<dbReference type="AlphaFoldDB" id="A0A8C7PKD0"/>
<feature type="domain" description="CARMIL C-terminal" evidence="2">
    <location>
        <begin position="189"/>
        <end position="291"/>
    </location>
</feature>
<name>A0A8C7PKD0_ONCMY</name>
<dbReference type="InterPro" id="IPR031943">
    <property type="entry name" value="CARMIL_C"/>
</dbReference>
<accession>A0A8C7PKD0</accession>
<feature type="region of interest" description="Disordered" evidence="1">
    <location>
        <begin position="663"/>
        <end position="786"/>
    </location>
</feature>
<reference evidence="3" key="3">
    <citation type="submission" date="2025-09" db="UniProtKB">
        <authorList>
            <consortium name="Ensembl"/>
        </authorList>
    </citation>
    <scope>IDENTIFICATION</scope>
</reference>
<feature type="region of interest" description="Disordered" evidence="1">
    <location>
        <begin position="471"/>
        <end position="556"/>
    </location>
</feature>
<feature type="compositionally biased region" description="Basic and acidic residues" evidence="1">
    <location>
        <begin position="484"/>
        <end position="495"/>
    </location>
</feature>
<evidence type="ECO:0000313" key="4">
    <source>
        <dbReference type="Proteomes" id="UP000694395"/>
    </source>
</evidence>
<feature type="region of interest" description="Disordered" evidence="1">
    <location>
        <begin position="356"/>
        <end position="380"/>
    </location>
</feature>
<sequence length="902" mass="100848">MLSKALQINTTLRSVTWDRNNTSATGFLDVARALEHNFTLQYMPLPLSDISQAYRSAPERTEQALTKIQRALLRNNQTQRFSQRQALRLHQGLVTSTAEQVMERLCVRVQQQVCVLRGVGEMEEIQAAKQVLKEARNSRALYPSLCELAHVLSVDGPVRQRLDSLAGELAKAADKELQVIVDSMVSLCRELCPLSSSAAERLSPPLSSVSERVSIPRSAIRTALMERAAQDIHRALEEVKLSVVSYLTNSIVDQILQELYATQKTLTRQVSQVKRWEGTCDGGTGRRSHRHRDSLDITDEELGTSIVSIVCLCDDSSSSPPPSTSSSFSALSRSASCEGLSELPTQGAPLHHVTRVRPRPPRRHRAGHAPSDTHCTENGAVTPLDDGLPDFYSKRVLPDSQLSSLHKAHSLRRKKRRNMLAIFGFRRNRNSTLSNQGPESGGDGCGEECHTVATAPTGTATENVYTLLQPPRSAARACSPGEGADGKVEDQRGEEPVGLSLQPLQSIPPQPGMPGSRHPFYSPSQPSKLETAHEQPADTDRHWSEDRQVDRQWTEGLHTDRERTLIRPADRHSDRHWTEDKLSDKTWTEGRTAERQMDRYWTESRHADRLMERQWTVDRHTQRQIDRQFDRDRQWTVSRQQTDRKWAEGRLTDIQIDRQWIESRQSGRQSDRQAQGQHLAQRPLPPYPSDRTPSPKSETDSQKNMEATVDRQKYSDTQTDRHLHSDTAVGQVEGWRGGGGVPPGRVSMNASKPDPPPQSSKPIQSKLRQRHLQESSGTAPPKTSYVSSPIEFANERPIPHLAPSAFNKPVLGLADRAFSQGEEAVRPQAPVKPQRNRKAMSCDTGTYTCQPGCPNNLEKPSNRKPVKKPRLLQNRNKSLDYPGLSASVALSLFLSLSLPLSL</sequence>
<dbReference type="GO" id="GO:0005886">
    <property type="term" value="C:plasma membrane"/>
    <property type="evidence" value="ECO:0007669"/>
    <property type="project" value="TreeGrafter"/>
</dbReference>
<dbReference type="GO" id="GO:0016477">
    <property type="term" value="P:cell migration"/>
    <property type="evidence" value="ECO:0007669"/>
    <property type="project" value="TreeGrafter"/>
</dbReference>
<evidence type="ECO:0000256" key="1">
    <source>
        <dbReference type="SAM" id="MobiDB-lite"/>
    </source>
</evidence>
<dbReference type="Gene3D" id="3.80.10.10">
    <property type="entry name" value="Ribonuclease Inhibitor"/>
    <property type="match status" value="1"/>
</dbReference>
<dbReference type="GeneTree" id="ENSGT00940000157990"/>
<proteinExistence type="predicted"/>
<dbReference type="GO" id="GO:0030027">
    <property type="term" value="C:lamellipodium"/>
    <property type="evidence" value="ECO:0007669"/>
    <property type="project" value="TreeGrafter"/>
</dbReference>
<dbReference type="Ensembl" id="ENSOMYT00000026115.2">
    <property type="protein sequence ID" value="ENSOMYP00000023850.2"/>
    <property type="gene ID" value="ENSOMYG00000011310.2"/>
</dbReference>
<dbReference type="PANTHER" id="PTHR24112">
    <property type="entry name" value="LEUCINE-RICH REPEAT, ISOFORM F-RELATED"/>
    <property type="match status" value="1"/>
</dbReference>
<evidence type="ECO:0000259" key="2">
    <source>
        <dbReference type="Pfam" id="PF16000"/>
    </source>
</evidence>
<reference evidence="3" key="1">
    <citation type="submission" date="2020-07" db="EMBL/GenBank/DDBJ databases">
        <title>A long reads based de novo assembly of the rainbow trout Arlee double haploid line genome.</title>
        <authorList>
            <person name="Gao G."/>
            <person name="Palti Y."/>
        </authorList>
    </citation>
    <scope>NUCLEOTIDE SEQUENCE [LARGE SCALE GENOMIC DNA]</scope>
</reference>
<feature type="compositionally biased region" description="Basic and acidic residues" evidence="1">
    <location>
        <begin position="697"/>
        <end position="725"/>
    </location>
</feature>
<dbReference type="InterPro" id="IPR032675">
    <property type="entry name" value="LRR_dom_sf"/>
</dbReference>
<feature type="compositionally biased region" description="Polar residues" evidence="1">
    <location>
        <begin position="663"/>
        <end position="678"/>
    </location>
</feature>
<reference evidence="3" key="2">
    <citation type="submission" date="2025-08" db="UniProtKB">
        <authorList>
            <consortium name="Ensembl"/>
        </authorList>
    </citation>
    <scope>IDENTIFICATION</scope>
</reference>
<organism evidence="3 4">
    <name type="scientific">Oncorhynchus mykiss</name>
    <name type="common">Rainbow trout</name>
    <name type="synonym">Salmo gairdneri</name>
    <dbReference type="NCBI Taxonomy" id="8022"/>
    <lineage>
        <taxon>Eukaryota</taxon>
        <taxon>Metazoa</taxon>
        <taxon>Chordata</taxon>
        <taxon>Craniata</taxon>
        <taxon>Vertebrata</taxon>
        <taxon>Euteleostomi</taxon>
        <taxon>Actinopterygii</taxon>
        <taxon>Neopterygii</taxon>
        <taxon>Teleostei</taxon>
        <taxon>Protacanthopterygii</taxon>
        <taxon>Salmoniformes</taxon>
        <taxon>Salmonidae</taxon>
        <taxon>Salmoninae</taxon>
        <taxon>Oncorhynchus</taxon>
    </lineage>
</organism>
<keyword evidence="4" id="KW-1185">Reference proteome</keyword>
<feature type="compositionally biased region" description="Basic residues" evidence="1">
    <location>
        <begin position="356"/>
        <end position="367"/>
    </location>
</feature>
<dbReference type="InterPro" id="IPR051279">
    <property type="entry name" value="PP1-Reg/Actin-Interact_Protein"/>
</dbReference>
<dbReference type="Proteomes" id="UP000694395">
    <property type="component" value="Chromosome 30"/>
</dbReference>
<dbReference type="SUPFAM" id="SSF52047">
    <property type="entry name" value="RNI-like"/>
    <property type="match status" value="1"/>
</dbReference>
<protein>
    <recommendedName>
        <fullName evidence="2">CARMIL C-terminal domain-containing protein</fullName>
    </recommendedName>
</protein>
<dbReference type="PANTHER" id="PTHR24112:SF43">
    <property type="entry name" value="CAPPING PROTEIN, ARP2_3 AND MYOSIN-I LINKER PROTEIN 3"/>
    <property type="match status" value="1"/>
</dbReference>
<feature type="compositionally biased region" description="Basic and acidic residues" evidence="1">
    <location>
        <begin position="530"/>
        <end position="556"/>
    </location>
</feature>
<dbReference type="GO" id="GO:0034315">
    <property type="term" value="P:regulation of Arp2/3 complex-mediated actin nucleation"/>
    <property type="evidence" value="ECO:0007669"/>
    <property type="project" value="TreeGrafter"/>
</dbReference>
<evidence type="ECO:0000313" key="3">
    <source>
        <dbReference type="Ensembl" id="ENSOMYP00000023850.2"/>
    </source>
</evidence>
<feature type="domain" description="CARMIL C-terminal" evidence="2">
    <location>
        <begin position="314"/>
        <end position="431"/>
    </location>
</feature>
<dbReference type="Pfam" id="PF16000">
    <property type="entry name" value="CARMIL_C"/>
    <property type="match status" value="2"/>
</dbReference>